<dbReference type="PANTHER" id="PTHR30346:SF28">
    <property type="entry name" value="HTH-TYPE TRANSCRIPTIONAL REGULATOR CYNR"/>
    <property type="match status" value="1"/>
</dbReference>
<dbReference type="OrthoDB" id="79118at2"/>
<accession>A0A239SS38</accession>
<dbReference type="PRINTS" id="PR00039">
    <property type="entry name" value="HTHLYSR"/>
</dbReference>
<proteinExistence type="inferred from homology"/>
<comment type="similarity">
    <text evidence="1">Belongs to the LysR transcriptional regulatory family.</text>
</comment>
<dbReference type="GO" id="GO:0032993">
    <property type="term" value="C:protein-DNA complex"/>
    <property type="evidence" value="ECO:0007669"/>
    <property type="project" value="TreeGrafter"/>
</dbReference>
<evidence type="ECO:0000256" key="3">
    <source>
        <dbReference type="ARBA" id="ARBA00023125"/>
    </source>
</evidence>
<dbReference type="Pfam" id="PF00126">
    <property type="entry name" value="HTH_1"/>
    <property type="match status" value="1"/>
</dbReference>
<evidence type="ECO:0000256" key="1">
    <source>
        <dbReference type="ARBA" id="ARBA00009437"/>
    </source>
</evidence>
<dbReference type="KEGG" id="smen:SAMEA4412692_0935"/>
<dbReference type="Gene3D" id="3.40.190.10">
    <property type="entry name" value="Periplasmic binding protein-like II"/>
    <property type="match status" value="2"/>
</dbReference>
<dbReference type="STRING" id="1123308.GCA_000380085_00275"/>
<dbReference type="eggNOG" id="COG0583">
    <property type="taxonomic scope" value="Bacteria"/>
</dbReference>
<dbReference type="InterPro" id="IPR000847">
    <property type="entry name" value="LysR_HTH_N"/>
</dbReference>
<evidence type="ECO:0000313" key="6">
    <source>
        <dbReference type="EMBL" id="SNU88176.1"/>
    </source>
</evidence>
<evidence type="ECO:0000256" key="2">
    <source>
        <dbReference type="ARBA" id="ARBA00023015"/>
    </source>
</evidence>
<dbReference type="SUPFAM" id="SSF46785">
    <property type="entry name" value="Winged helix' DNA-binding domain"/>
    <property type="match status" value="1"/>
</dbReference>
<dbReference type="FunFam" id="1.10.10.10:FF:000001">
    <property type="entry name" value="LysR family transcriptional regulator"/>
    <property type="match status" value="1"/>
</dbReference>
<evidence type="ECO:0000259" key="5">
    <source>
        <dbReference type="PROSITE" id="PS50931"/>
    </source>
</evidence>
<keyword evidence="2" id="KW-0805">Transcription regulation</keyword>
<dbReference type="GO" id="GO:0003677">
    <property type="term" value="F:DNA binding"/>
    <property type="evidence" value="ECO:0007669"/>
    <property type="project" value="UniProtKB-KW"/>
</dbReference>
<keyword evidence="3" id="KW-0238">DNA-binding</keyword>
<feature type="domain" description="HTH lysR-type" evidence="5">
    <location>
        <begin position="1"/>
        <end position="58"/>
    </location>
</feature>
<dbReference type="Gene3D" id="1.10.10.10">
    <property type="entry name" value="Winged helix-like DNA-binding domain superfamily/Winged helix DNA-binding domain"/>
    <property type="match status" value="1"/>
</dbReference>
<reference evidence="6 7" key="1">
    <citation type="submission" date="2017-06" db="EMBL/GenBank/DDBJ databases">
        <authorList>
            <consortium name="Pathogen Informatics"/>
        </authorList>
    </citation>
    <scope>NUCLEOTIDE SEQUENCE [LARGE SCALE GENOMIC DNA]</scope>
    <source>
        <strain evidence="6 7">NCTC13788</strain>
    </source>
</reference>
<gene>
    <name evidence="6" type="primary">gltC_2</name>
    <name evidence="6" type="ORF">SAMEA4412692_00935</name>
</gene>
<dbReference type="EMBL" id="LT906439">
    <property type="protein sequence ID" value="SNU88176.1"/>
    <property type="molecule type" value="Genomic_DNA"/>
</dbReference>
<dbReference type="InterPro" id="IPR005119">
    <property type="entry name" value="LysR_subst-bd"/>
</dbReference>
<dbReference type="SUPFAM" id="SSF53850">
    <property type="entry name" value="Periplasmic binding protein-like II"/>
    <property type="match status" value="1"/>
</dbReference>
<dbReference type="RefSeq" id="WP_018372839.1">
    <property type="nucleotide sequence ID" value="NZ_LT906439.1"/>
</dbReference>
<dbReference type="Proteomes" id="UP000215185">
    <property type="component" value="Chromosome 1"/>
</dbReference>
<dbReference type="PANTHER" id="PTHR30346">
    <property type="entry name" value="TRANSCRIPTIONAL DUAL REGULATOR HCAR-RELATED"/>
    <property type="match status" value="1"/>
</dbReference>
<evidence type="ECO:0000313" key="7">
    <source>
        <dbReference type="Proteomes" id="UP000215185"/>
    </source>
</evidence>
<dbReference type="InterPro" id="IPR036388">
    <property type="entry name" value="WH-like_DNA-bd_sf"/>
</dbReference>
<dbReference type="GO" id="GO:0003700">
    <property type="term" value="F:DNA-binding transcription factor activity"/>
    <property type="evidence" value="ECO:0007669"/>
    <property type="project" value="InterPro"/>
</dbReference>
<keyword evidence="7" id="KW-1185">Reference proteome</keyword>
<organism evidence="6 7">
    <name type="scientific">Streptococcus merionis</name>
    <dbReference type="NCBI Taxonomy" id="400065"/>
    <lineage>
        <taxon>Bacteria</taxon>
        <taxon>Bacillati</taxon>
        <taxon>Bacillota</taxon>
        <taxon>Bacilli</taxon>
        <taxon>Lactobacillales</taxon>
        <taxon>Streptococcaceae</taxon>
        <taxon>Streptococcus</taxon>
    </lineage>
</organism>
<dbReference type="AlphaFoldDB" id="A0A239SS38"/>
<protein>
    <submittedName>
        <fullName evidence="6">LysR family transcriptional regulator</fullName>
    </submittedName>
</protein>
<dbReference type="InterPro" id="IPR036390">
    <property type="entry name" value="WH_DNA-bd_sf"/>
</dbReference>
<name>A0A239SS38_9STRE</name>
<evidence type="ECO:0000256" key="4">
    <source>
        <dbReference type="ARBA" id="ARBA00023163"/>
    </source>
</evidence>
<dbReference type="Pfam" id="PF03466">
    <property type="entry name" value="LysR_substrate"/>
    <property type="match status" value="1"/>
</dbReference>
<sequence length="275" mass="31871">MDLEHLRQLIAFAEYGTLSRTAEKLLLSQPALTRNMQRLEADLGVTLFHRKKNKLSLTETGQLAVKQGQMLLEHIQAYQAQLQNFENHRTKLYIGVCAPGPIYELRDIWEQKKLPQEFETEIREQDSLVKGLLDKTYQIIVTDQVIEKSDVISQIFFKEQLHLSIPTNHPLADRKSIALRELNHLTMLLRADLGIWDRLVDSLRQTTFIRQSDSETFDSLVQASNLPHFTTNITQLYGKLPENRIHIPITDSQATVTFYLNVLKENQRLLELILE</sequence>
<keyword evidence="4" id="KW-0804">Transcription</keyword>
<dbReference type="PROSITE" id="PS50931">
    <property type="entry name" value="HTH_LYSR"/>
    <property type="match status" value="1"/>
</dbReference>